<comment type="caution">
    <text evidence="2">The sequence shown here is derived from an EMBL/GenBank/DDBJ whole genome shotgun (WGS) entry which is preliminary data.</text>
</comment>
<organism evidence="2 3">
    <name type="scientific">Bonamia ostreae</name>
    <dbReference type="NCBI Taxonomy" id="126728"/>
    <lineage>
        <taxon>Eukaryota</taxon>
        <taxon>Sar</taxon>
        <taxon>Rhizaria</taxon>
        <taxon>Endomyxa</taxon>
        <taxon>Ascetosporea</taxon>
        <taxon>Haplosporida</taxon>
        <taxon>Bonamia</taxon>
    </lineage>
</organism>
<name>A0ABV2ARI4_9EUKA</name>
<evidence type="ECO:0000256" key="1">
    <source>
        <dbReference type="SAM" id="MobiDB-lite"/>
    </source>
</evidence>
<reference evidence="2 3" key="1">
    <citation type="journal article" date="2024" name="BMC Biol.">
        <title>Comparative genomics of Ascetosporea gives new insight into the evolutionary basis for animal parasitism in Rhizaria.</title>
        <authorList>
            <person name="Hiltunen Thoren M."/>
            <person name="Onut-Brannstrom I."/>
            <person name="Alfjorden A."/>
            <person name="Peckova H."/>
            <person name="Swords F."/>
            <person name="Hooper C."/>
            <person name="Holzer A.S."/>
            <person name="Bass D."/>
            <person name="Burki F."/>
        </authorList>
    </citation>
    <scope>NUCLEOTIDE SEQUENCE [LARGE SCALE GENOMIC DNA]</scope>
    <source>
        <strain evidence="2">20-A016</strain>
    </source>
</reference>
<evidence type="ECO:0000313" key="2">
    <source>
        <dbReference type="EMBL" id="MES1922292.1"/>
    </source>
</evidence>
<feature type="non-terminal residue" evidence="2">
    <location>
        <position position="56"/>
    </location>
</feature>
<keyword evidence="3" id="KW-1185">Reference proteome</keyword>
<protein>
    <submittedName>
        <fullName evidence="2">Uncharacterized protein</fullName>
    </submittedName>
</protein>
<dbReference type="Proteomes" id="UP001439008">
    <property type="component" value="Unassembled WGS sequence"/>
</dbReference>
<proteinExistence type="predicted"/>
<sequence>MRRQCIITKSMLENSSRGIPELTQRPVDRSTQQEQRKIKATVNFMHEAENRSNLVE</sequence>
<dbReference type="EMBL" id="JBDODL010002533">
    <property type="protein sequence ID" value="MES1922292.1"/>
    <property type="molecule type" value="Genomic_DNA"/>
</dbReference>
<evidence type="ECO:0000313" key="3">
    <source>
        <dbReference type="Proteomes" id="UP001439008"/>
    </source>
</evidence>
<feature type="region of interest" description="Disordered" evidence="1">
    <location>
        <begin position="1"/>
        <end position="33"/>
    </location>
</feature>
<gene>
    <name evidence="2" type="ORF">MHBO_003801</name>
</gene>
<accession>A0ABV2ARI4</accession>